<comment type="caution">
    <text evidence="1">The sequence shown here is derived from an EMBL/GenBank/DDBJ whole genome shotgun (WGS) entry which is preliminary data.</text>
</comment>
<evidence type="ECO:0000313" key="2">
    <source>
        <dbReference type="Proteomes" id="UP000197277"/>
    </source>
</evidence>
<organism evidence="1 2">
    <name type="scientific">Hymenobacter amundsenii</name>
    <dbReference type="NCBI Taxonomy" id="2006685"/>
    <lineage>
        <taxon>Bacteria</taxon>
        <taxon>Pseudomonadati</taxon>
        <taxon>Bacteroidota</taxon>
        <taxon>Cytophagia</taxon>
        <taxon>Cytophagales</taxon>
        <taxon>Hymenobacteraceae</taxon>
        <taxon>Hymenobacter</taxon>
    </lineage>
</organism>
<proteinExistence type="predicted"/>
<dbReference type="Proteomes" id="UP000197277">
    <property type="component" value="Unassembled WGS sequence"/>
</dbReference>
<gene>
    <name evidence="1" type="ORF">CDA63_11860</name>
</gene>
<name>A0A246FK22_9BACT</name>
<dbReference type="AlphaFoldDB" id="A0A246FK22"/>
<dbReference type="OrthoDB" id="882357at2"/>
<dbReference type="EMBL" id="NIRR01000018">
    <property type="protein sequence ID" value="OWP62907.1"/>
    <property type="molecule type" value="Genomic_DNA"/>
</dbReference>
<sequence length="129" mass="15420">MNLSEHDQVVELHQAEADALCHALRLYLYRLNVVSGYRPIYRQQLLSIRPLTRVLTRLTGLLAGNWPRDRLRRLKARKWRLRVEELVLLNRLMVDEELHAAQAQHQNYFNCIYGRINQKALNLNRFFEL</sequence>
<dbReference type="RefSeq" id="WP_088464670.1">
    <property type="nucleotide sequence ID" value="NZ_NIRR01000018.1"/>
</dbReference>
<evidence type="ECO:0000313" key="1">
    <source>
        <dbReference type="EMBL" id="OWP62907.1"/>
    </source>
</evidence>
<reference evidence="1 2" key="1">
    <citation type="submission" date="2017-06" db="EMBL/GenBank/DDBJ databases">
        <title>Hymenobacter amundsenii sp. nov. isolated from regoliths in Antarctica.</title>
        <authorList>
            <person name="Sedlacek I."/>
            <person name="Kralova S."/>
            <person name="Pantucek R."/>
            <person name="Svec P."/>
            <person name="Holochova P."/>
            <person name="Stankova E."/>
            <person name="Vrbovska V."/>
            <person name="Busse H.-J."/>
        </authorList>
    </citation>
    <scope>NUCLEOTIDE SEQUENCE [LARGE SCALE GENOMIC DNA]</scope>
    <source>
        <strain evidence="1 2">CCM 8682</strain>
    </source>
</reference>
<keyword evidence="2" id="KW-1185">Reference proteome</keyword>
<protein>
    <submittedName>
        <fullName evidence="1">Uncharacterized protein</fullName>
    </submittedName>
</protein>
<accession>A0A246FK22</accession>